<sequence>MTPPPSSRAEMPRARKRRRPTLQRIRSPPPRWSCSVAFTLPRALSSINPDATTSSRSPTTRTRTTSRSSFKSTRPAVNGGSPSSMGRR</sequence>
<reference evidence="2 3" key="1">
    <citation type="submission" date="2016-07" db="EMBL/GenBank/DDBJ databases">
        <title>Pervasive Adenine N6-methylation of Active Genes in Fungi.</title>
        <authorList>
            <consortium name="DOE Joint Genome Institute"/>
            <person name="Mondo S.J."/>
            <person name="Dannebaum R.O."/>
            <person name="Kuo R.C."/>
            <person name="Labutti K."/>
            <person name="Haridas S."/>
            <person name="Kuo A."/>
            <person name="Salamov A."/>
            <person name="Ahrendt S.R."/>
            <person name="Lipzen A."/>
            <person name="Sullivan W."/>
            <person name="Andreopoulos W.B."/>
            <person name="Clum A."/>
            <person name="Lindquist E."/>
            <person name="Daum C."/>
            <person name="Ramamoorthy G.K."/>
            <person name="Gryganskyi A."/>
            <person name="Culley D."/>
            <person name="Magnuson J.K."/>
            <person name="James T.Y."/>
            <person name="O'Malley M.A."/>
            <person name="Stajich J.E."/>
            <person name="Spatafora J.W."/>
            <person name="Visel A."/>
            <person name="Grigoriev I.V."/>
        </authorList>
    </citation>
    <scope>NUCLEOTIDE SEQUENCE [LARGE SCALE GENOMIC DNA]</scope>
    <source>
        <strain evidence="2 3">62-1032</strain>
    </source>
</reference>
<gene>
    <name evidence="2" type="ORF">BCR35DRAFT_308370</name>
</gene>
<feature type="compositionally biased region" description="Low complexity" evidence="1">
    <location>
        <begin position="52"/>
        <end position="74"/>
    </location>
</feature>
<dbReference type="AlphaFoldDB" id="A0A1Y2E6M4"/>
<keyword evidence="3" id="KW-1185">Reference proteome</keyword>
<proteinExistence type="predicted"/>
<accession>A0A1Y2E6M4</accession>
<dbReference type="EMBL" id="MCGR01000061">
    <property type="protein sequence ID" value="ORY66936.1"/>
    <property type="molecule type" value="Genomic_DNA"/>
</dbReference>
<evidence type="ECO:0000256" key="1">
    <source>
        <dbReference type="SAM" id="MobiDB-lite"/>
    </source>
</evidence>
<comment type="caution">
    <text evidence="2">The sequence shown here is derived from an EMBL/GenBank/DDBJ whole genome shotgun (WGS) entry which is preliminary data.</text>
</comment>
<name>A0A1Y2E6M4_9BASI</name>
<dbReference type="Proteomes" id="UP000193467">
    <property type="component" value="Unassembled WGS sequence"/>
</dbReference>
<evidence type="ECO:0000313" key="3">
    <source>
        <dbReference type="Proteomes" id="UP000193467"/>
    </source>
</evidence>
<organism evidence="2 3">
    <name type="scientific">Leucosporidium creatinivorum</name>
    <dbReference type="NCBI Taxonomy" id="106004"/>
    <lineage>
        <taxon>Eukaryota</taxon>
        <taxon>Fungi</taxon>
        <taxon>Dikarya</taxon>
        <taxon>Basidiomycota</taxon>
        <taxon>Pucciniomycotina</taxon>
        <taxon>Microbotryomycetes</taxon>
        <taxon>Leucosporidiales</taxon>
        <taxon>Leucosporidium</taxon>
    </lineage>
</organism>
<dbReference type="InParanoid" id="A0A1Y2E6M4"/>
<evidence type="ECO:0000313" key="2">
    <source>
        <dbReference type="EMBL" id="ORY66936.1"/>
    </source>
</evidence>
<protein>
    <submittedName>
        <fullName evidence="2">Uncharacterized protein</fullName>
    </submittedName>
</protein>
<feature type="region of interest" description="Disordered" evidence="1">
    <location>
        <begin position="1"/>
        <end position="88"/>
    </location>
</feature>